<dbReference type="SUPFAM" id="SSF49344">
    <property type="entry name" value="CBD9-like"/>
    <property type="match status" value="1"/>
</dbReference>
<comment type="caution">
    <text evidence="2">The sequence shown here is derived from an EMBL/GenBank/DDBJ whole genome shotgun (WGS) entry which is preliminary data.</text>
</comment>
<dbReference type="InterPro" id="IPR019248">
    <property type="entry name" value="Glucodextran_C"/>
</dbReference>
<reference evidence="3" key="1">
    <citation type="journal article" date="2019" name="Int. J. Syst. Evol. Microbiol.">
        <title>The Global Catalogue of Microorganisms (GCM) 10K type strain sequencing project: providing services to taxonomists for standard genome sequencing and annotation.</title>
        <authorList>
            <consortium name="The Broad Institute Genomics Platform"/>
            <consortium name="The Broad Institute Genome Sequencing Center for Infectious Disease"/>
            <person name="Wu L."/>
            <person name="Ma J."/>
        </authorList>
    </citation>
    <scope>NUCLEOTIDE SEQUENCE [LARGE SCALE GENOMIC DNA]</scope>
    <source>
        <strain evidence="3">JCM 31486</strain>
    </source>
</reference>
<dbReference type="EMBL" id="JBHTIS010003986">
    <property type="protein sequence ID" value="MFD1051926.1"/>
    <property type="molecule type" value="Genomic_DNA"/>
</dbReference>
<gene>
    <name evidence="2" type="ORF">ACFQ1S_43370</name>
</gene>
<evidence type="ECO:0000313" key="2">
    <source>
        <dbReference type="EMBL" id="MFD1051926.1"/>
    </source>
</evidence>
<feature type="non-terminal residue" evidence="2">
    <location>
        <position position="188"/>
    </location>
</feature>
<sequence length="188" mass="19994">MITAAATNGRATGFAQRVVSSDFVTGTVVFDVNDPDGDDNGPGTYAYPTAGDFHPGAFDIQRFQVIDSGDRYVLRTQLRNLSPTFGSSLGAQLLDIYARDTTDPTTATKAPFPSRNYTVSPWNRMIEVQGFAEPVFVDANGTQLSGAAVQAGEASRYITVSVPKTAFGNPTQFAVVLTGQEGDSPDRA</sequence>
<dbReference type="Pfam" id="PF09985">
    <property type="entry name" value="Glucodextran_C"/>
    <property type="match status" value="1"/>
</dbReference>
<dbReference type="Gene3D" id="2.60.40.1190">
    <property type="match status" value="1"/>
</dbReference>
<keyword evidence="3" id="KW-1185">Reference proteome</keyword>
<protein>
    <submittedName>
        <fullName evidence="2">Glucodextranase DOMON-like domain-containing protein</fullName>
    </submittedName>
</protein>
<evidence type="ECO:0000313" key="3">
    <source>
        <dbReference type="Proteomes" id="UP001597045"/>
    </source>
</evidence>
<accession>A0ABW3MN66</accession>
<evidence type="ECO:0000259" key="1">
    <source>
        <dbReference type="Pfam" id="PF09985"/>
    </source>
</evidence>
<feature type="domain" description="Glucodextranase-like C-terminal" evidence="1">
    <location>
        <begin position="29"/>
        <end position="187"/>
    </location>
</feature>
<name>A0ABW3MN66_9PSEU</name>
<organism evidence="2 3">
    <name type="scientific">Kibdelosporangium lantanae</name>
    <dbReference type="NCBI Taxonomy" id="1497396"/>
    <lineage>
        <taxon>Bacteria</taxon>
        <taxon>Bacillati</taxon>
        <taxon>Actinomycetota</taxon>
        <taxon>Actinomycetes</taxon>
        <taxon>Pseudonocardiales</taxon>
        <taxon>Pseudonocardiaceae</taxon>
        <taxon>Kibdelosporangium</taxon>
    </lineage>
</organism>
<proteinExistence type="predicted"/>
<dbReference type="Proteomes" id="UP001597045">
    <property type="component" value="Unassembled WGS sequence"/>
</dbReference>